<evidence type="ECO:0000256" key="1">
    <source>
        <dbReference type="ARBA" id="ARBA00006040"/>
    </source>
</evidence>
<keyword evidence="10" id="KW-1185">Reference proteome</keyword>
<protein>
    <submittedName>
        <fullName evidence="9">Peptidase M3</fullName>
    </submittedName>
</protein>
<dbReference type="GO" id="GO:0006508">
    <property type="term" value="P:proteolysis"/>
    <property type="evidence" value="ECO:0007669"/>
    <property type="project" value="UniProtKB-KW"/>
</dbReference>
<dbReference type="Proteomes" id="UP000248544">
    <property type="component" value="Unassembled WGS sequence"/>
</dbReference>
<comment type="similarity">
    <text evidence="1 7">Belongs to the peptidase M3 family.</text>
</comment>
<feature type="domain" description="Peptidase M3A/M3B catalytic" evidence="8">
    <location>
        <begin position="228"/>
        <end position="662"/>
    </location>
</feature>
<dbReference type="AlphaFoldDB" id="A0A2W2FRC8"/>
<dbReference type="Gene3D" id="1.10.1370.40">
    <property type="match status" value="3"/>
</dbReference>
<keyword evidence="5 7" id="KW-0862">Zinc</keyword>
<keyword evidence="3 7" id="KW-0479">Metal-binding</keyword>
<dbReference type="GO" id="GO:0004180">
    <property type="term" value="F:carboxypeptidase activity"/>
    <property type="evidence" value="ECO:0007669"/>
    <property type="project" value="TreeGrafter"/>
</dbReference>
<dbReference type="InterPro" id="IPR001567">
    <property type="entry name" value="Pept_M3A_M3B_dom"/>
</dbReference>
<evidence type="ECO:0000256" key="7">
    <source>
        <dbReference type="RuleBase" id="RU003435"/>
    </source>
</evidence>
<dbReference type="Pfam" id="PF01432">
    <property type="entry name" value="Peptidase_M3"/>
    <property type="match status" value="1"/>
</dbReference>
<sequence length="665" mass="74300">MTANPFFAPSALPYHLPPFEEIAEEHYLPAFERGMAEQLAEVAAISGNPEPPTFDNTIAALERSGRILDRVSTVFFNQVSSDSTPGTREIQKEITPRLAKHSDTIKLDPALFGRIKELRAVRETLADDEAWLLDRYHTDFVRAGAELDDQDKQRLMGLNDELSRLATEFEQNLLADTSAATIVVDDPARLDGISVEGAAETAKARGLDGKYAISLILPTGQPALSGLTDRELRERLHNAATGRGGTANAGIVTRMARLRAERALLLGYAHHADYVVADQTAPEPQAVTDMLAKLVPAAVANANAEAEALRAEAGFDLRPWDWAFYAEKVRNARFNLDTARMRPYFELDRVLRDGVFYAAGKLYGLTFTDRPDLRGYHPDVRVFEVFEEDGTPLGLFLGDYYARESKRGGAWMNSLVKQSDLLGEKPVVVNNLNIVKPPPGEPALLTFSEVNTMFHEFGHALHALFSDVRFPRVSGTAVPRDFVEYPSQVNEMWAVWPEILANYARHYETGEPMPQKMVDRMLEAERFNQGYATVEYLAAALLDWAWHTEGGVAEVSDWESFENHALSQAGLDHPLIPPRYRSTYFAHIWSSGYSAGYYSYIWSEVLDADTVEWFKENGGLRRANGDRFRRELLSKGGSIDPMSAFHTFRGRVPDIAPLLTRRGLS</sequence>
<comment type="caution">
    <text evidence="9">The sequence shown here is derived from an EMBL/GenBank/DDBJ whole genome shotgun (WGS) entry which is preliminary data.</text>
</comment>
<dbReference type="PANTHER" id="PTHR43660:SF1">
    <property type="entry name" value="DIPEPTIDYL CARBOXYPEPTIDASE"/>
    <property type="match status" value="1"/>
</dbReference>
<evidence type="ECO:0000313" key="10">
    <source>
        <dbReference type="Proteomes" id="UP000248544"/>
    </source>
</evidence>
<evidence type="ECO:0000256" key="2">
    <source>
        <dbReference type="ARBA" id="ARBA00022670"/>
    </source>
</evidence>
<comment type="cofactor">
    <cofactor evidence="7">
        <name>Zn(2+)</name>
        <dbReference type="ChEBI" id="CHEBI:29105"/>
    </cofactor>
    <text evidence="7">Binds 1 zinc ion.</text>
</comment>
<evidence type="ECO:0000256" key="3">
    <source>
        <dbReference type="ARBA" id="ARBA00022723"/>
    </source>
</evidence>
<evidence type="ECO:0000259" key="8">
    <source>
        <dbReference type="Pfam" id="PF01432"/>
    </source>
</evidence>
<evidence type="ECO:0000313" key="9">
    <source>
        <dbReference type="EMBL" id="PZG31045.1"/>
    </source>
</evidence>
<reference evidence="9 10" key="1">
    <citation type="submission" date="2018-01" db="EMBL/GenBank/DDBJ databases">
        <title>Draft genome sequence of Sphaerisporangium sp. 7K107.</title>
        <authorList>
            <person name="Sahin N."/>
            <person name="Saygin H."/>
            <person name="Ay H."/>
        </authorList>
    </citation>
    <scope>NUCLEOTIDE SEQUENCE [LARGE SCALE GENOMIC DNA]</scope>
    <source>
        <strain evidence="9 10">7K107</strain>
    </source>
</reference>
<dbReference type="InterPro" id="IPR034005">
    <property type="entry name" value="M3A_DCP"/>
</dbReference>
<keyword evidence="6 7" id="KW-0482">Metalloprotease</keyword>
<dbReference type="GO" id="GO:0005829">
    <property type="term" value="C:cytosol"/>
    <property type="evidence" value="ECO:0007669"/>
    <property type="project" value="TreeGrafter"/>
</dbReference>
<evidence type="ECO:0000256" key="5">
    <source>
        <dbReference type="ARBA" id="ARBA00022833"/>
    </source>
</evidence>
<keyword evidence="2 7" id="KW-0645">Protease</keyword>
<dbReference type="CDD" id="cd06456">
    <property type="entry name" value="M3A_DCP"/>
    <property type="match status" value="1"/>
</dbReference>
<evidence type="ECO:0000256" key="6">
    <source>
        <dbReference type="ARBA" id="ARBA00023049"/>
    </source>
</evidence>
<name>A0A2W2FRC8_9ACTN</name>
<proteinExistence type="inferred from homology"/>
<evidence type="ECO:0000256" key="4">
    <source>
        <dbReference type="ARBA" id="ARBA00022801"/>
    </source>
</evidence>
<dbReference type="EMBL" id="POUA01000335">
    <property type="protein sequence ID" value="PZG31045.1"/>
    <property type="molecule type" value="Genomic_DNA"/>
</dbReference>
<organism evidence="9 10">
    <name type="scientific">Spongiactinospora gelatinilytica</name>
    <dbReference type="NCBI Taxonomy" id="2666298"/>
    <lineage>
        <taxon>Bacteria</taxon>
        <taxon>Bacillati</taxon>
        <taxon>Actinomycetota</taxon>
        <taxon>Actinomycetes</taxon>
        <taxon>Streptosporangiales</taxon>
        <taxon>Streptosporangiaceae</taxon>
        <taxon>Spongiactinospora</taxon>
    </lineage>
</organism>
<accession>A0A2W2FRC8</accession>
<dbReference type="GO" id="GO:0046872">
    <property type="term" value="F:metal ion binding"/>
    <property type="evidence" value="ECO:0007669"/>
    <property type="project" value="UniProtKB-UniRule"/>
</dbReference>
<dbReference type="SUPFAM" id="SSF55486">
    <property type="entry name" value="Metalloproteases ('zincins'), catalytic domain"/>
    <property type="match status" value="1"/>
</dbReference>
<dbReference type="GO" id="GO:0004222">
    <property type="term" value="F:metalloendopeptidase activity"/>
    <property type="evidence" value="ECO:0007669"/>
    <property type="project" value="InterPro"/>
</dbReference>
<dbReference type="PANTHER" id="PTHR43660">
    <property type="entry name" value="DIPEPTIDYL CARBOXYPEPTIDASE"/>
    <property type="match status" value="1"/>
</dbReference>
<gene>
    <name evidence="9" type="ORF">C1I98_30530</name>
</gene>
<dbReference type="InterPro" id="IPR045090">
    <property type="entry name" value="Pept_M3A_M3B"/>
</dbReference>
<dbReference type="RefSeq" id="WP_111170853.1">
    <property type="nucleotide sequence ID" value="NZ_POUA01000335.1"/>
</dbReference>
<keyword evidence="4 7" id="KW-0378">Hydrolase</keyword>